<feature type="repeat" description="Solcar" evidence="10">
    <location>
        <begin position="24"/>
        <end position="125"/>
    </location>
</feature>
<keyword evidence="4 10" id="KW-0812">Transmembrane</keyword>
<organism evidence="12 13">
    <name type="scientific">Tilletia horrida</name>
    <dbReference type="NCBI Taxonomy" id="155126"/>
    <lineage>
        <taxon>Eukaryota</taxon>
        <taxon>Fungi</taxon>
        <taxon>Dikarya</taxon>
        <taxon>Basidiomycota</taxon>
        <taxon>Ustilaginomycotina</taxon>
        <taxon>Exobasidiomycetes</taxon>
        <taxon>Tilletiales</taxon>
        <taxon>Tilletiaceae</taxon>
        <taxon>Tilletia</taxon>
    </lineage>
</organism>
<evidence type="ECO:0000256" key="9">
    <source>
        <dbReference type="ARBA" id="ARBA00023136"/>
    </source>
</evidence>
<dbReference type="InterPro" id="IPR018108">
    <property type="entry name" value="MCP_transmembrane"/>
</dbReference>
<comment type="similarity">
    <text evidence="2 11">Belongs to the mitochondrial carrier (TC 2.A.29) family.</text>
</comment>
<evidence type="ECO:0000256" key="4">
    <source>
        <dbReference type="ARBA" id="ARBA00022692"/>
    </source>
</evidence>
<evidence type="ECO:0000256" key="6">
    <source>
        <dbReference type="ARBA" id="ARBA00022792"/>
    </source>
</evidence>
<evidence type="ECO:0000313" key="12">
    <source>
        <dbReference type="EMBL" id="KAK0539974.1"/>
    </source>
</evidence>
<keyword evidence="3 11" id="KW-0813">Transport</keyword>
<protein>
    <submittedName>
        <fullName evidence="12">Mitochondrial oxaloacetate carrier protein</fullName>
    </submittedName>
</protein>
<evidence type="ECO:0000256" key="1">
    <source>
        <dbReference type="ARBA" id="ARBA00004448"/>
    </source>
</evidence>
<dbReference type="SUPFAM" id="SSF103506">
    <property type="entry name" value="Mitochondrial carrier"/>
    <property type="match status" value="1"/>
</dbReference>
<dbReference type="InterPro" id="IPR023395">
    <property type="entry name" value="MCP_dom_sf"/>
</dbReference>
<evidence type="ECO:0000313" key="13">
    <source>
        <dbReference type="Proteomes" id="UP001176521"/>
    </source>
</evidence>
<gene>
    <name evidence="12" type="primary">OAC1</name>
    <name evidence="12" type="ORF">OC842_000718</name>
</gene>
<dbReference type="AlphaFoldDB" id="A0AAN6JP92"/>
<dbReference type="Gene3D" id="1.50.40.10">
    <property type="entry name" value="Mitochondrial carrier domain"/>
    <property type="match status" value="1"/>
</dbReference>
<evidence type="ECO:0000256" key="7">
    <source>
        <dbReference type="ARBA" id="ARBA00022989"/>
    </source>
</evidence>
<dbReference type="PANTHER" id="PTHR45928">
    <property type="entry name" value="RE38146P"/>
    <property type="match status" value="1"/>
</dbReference>
<accession>A0AAN6JP92</accession>
<evidence type="ECO:0000256" key="10">
    <source>
        <dbReference type="PROSITE-ProRule" id="PRU00282"/>
    </source>
</evidence>
<name>A0AAN6JP92_9BASI</name>
<keyword evidence="8" id="KW-0496">Mitochondrion</keyword>
<feature type="repeat" description="Solcar" evidence="10">
    <location>
        <begin position="137"/>
        <end position="230"/>
    </location>
</feature>
<dbReference type="InterPro" id="IPR051508">
    <property type="entry name" value="Mito_Carrier_Antiporter"/>
</dbReference>
<keyword evidence="5" id="KW-0677">Repeat</keyword>
<comment type="subcellular location">
    <subcellularLocation>
        <location evidence="1">Mitochondrion inner membrane</location>
        <topology evidence="1">Multi-pass membrane protein</topology>
    </subcellularLocation>
</comment>
<keyword evidence="6" id="KW-0999">Mitochondrion inner membrane</keyword>
<evidence type="ECO:0000256" key="8">
    <source>
        <dbReference type="ARBA" id="ARBA00023128"/>
    </source>
</evidence>
<keyword evidence="9 10" id="KW-0472">Membrane</keyword>
<evidence type="ECO:0000256" key="5">
    <source>
        <dbReference type="ARBA" id="ARBA00022737"/>
    </source>
</evidence>
<sequence length="361" mass="38524">MSSSAGSTPLPTPARAAAAQAPRISTLEGFTVGALAAMTAVTCTNPMEVTKTRMQLQGELIESSSKRAGGGPPPARLYKNAIDCFAKTLRSEGITGVQRGLGAAYIYQILLNGSRLGFYEPFRAGFNSLAGKRPDEVWAAGALMAGASSGVVGAMFGNPFFLVKARLQAYSPHFVIGKAAHNYTGMWDGLSSIVRSEGILGLARGMDASMLRTAMGSTVQLPAYNWMKSYLINLDPATPVYQNPLVLLAGKPNSFGTYLASSIFSGLCVCAVMQPADTALTRMYNQPTTKNAQGKTVGLLYKNPIHCLYLTAKAEGVLGWYKGTTAHLLRIAPHTVLTLVRYWTNWKAGRSLFDAPPPKQS</sequence>
<keyword evidence="7" id="KW-1133">Transmembrane helix</keyword>
<evidence type="ECO:0000256" key="11">
    <source>
        <dbReference type="RuleBase" id="RU000488"/>
    </source>
</evidence>
<evidence type="ECO:0000256" key="2">
    <source>
        <dbReference type="ARBA" id="ARBA00006375"/>
    </source>
</evidence>
<dbReference type="GO" id="GO:0005743">
    <property type="term" value="C:mitochondrial inner membrane"/>
    <property type="evidence" value="ECO:0007669"/>
    <property type="project" value="UniProtKB-SubCell"/>
</dbReference>
<proteinExistence type="inferred from homology"/>
<dbReference type="Pfam" id="PF00153">
    <property type="entry name" value="Mito_carr"/>
    <property type="match status" value="3"/>
</dbReference>
<comment type="caution">
    <text evidence="12">The sequence shown here is derived from an EMBL/GenBank/DDBJ whole genome shotgun (WGS) entry which is preliminary data.</text>
</comment>
<feature type="repeat" description="Solcar" evidence="10">
    <location>
        <begin position="253"/>
        <end position="348"/>
    </location>
</feature>
<dbReference type="PROSITE" id="PS50920">
    <property type="entry name" value="SOLCAR"/>
    <property type="match status" value="3"/>
</dbReference>
<evidence type="ECO:0000256" key="3">
    <source>
        <dbReference type="ARBA" id="ARBA00022448"/>
    </source>
</evidence>
<reference evidence="12" key="1">
    <citation type="journal article" date="2023" name="PhytoFront">
        <title>Draft Genome Resources of Seven Strains of Tilletia horrida, Causal Agent of Kernel Smut of Rice.</title>
        <authorList>
            <person name="Khanal S."/>
            <person name="Antony Babu S."/>
            <person name="Zhou X.G."/>
        </authorList>
    </citation>
    <scope>NUCLEOTIDE SEQUENCE</scope>
    <source>
        <strain evidence="12">TX3</strain>
    </source>
</reference>
<dbReference type="PANTHER" id="PTHR45928:SF1">
    <property type="entry name" value="RE38146P"/>
    <property type="match status" value="1"/>
</dbReference>
<dbReference type="EMBL" id="JAPDMQ010000021">
    <property type="protein sequence ID" value="KAK0539974.1"/>
    <property type="molecule type" value="Genomic_DNA"/>
</dbReference>
<keyword evidence="13" id="KW-1185">Reference proteome</keyword>
<dbReference type="Proteomes" id="UP001176521">
    <property type="component" value="Unassembled WGS sequence"/>
</dbReference>